<dbReference type="AlphaFoldDB" id="A0A2P2EAT9"/>
<proteinExistence type="predicted"/>
<dbReference type="RefSeq" id="WP_108985172.1">
    <property type="nucleotide sequence ID" value="NZ_BFBR01000005.1"/>
</dbReference>
<gene>
    <name evidence="4" type="ORF">PbB2_01859</name>
</gene>
<evidence type="ECO:0000256" key="1">
    <source>
        <dbReference type="ARBA" id="ARBA00003989"/>
    </source>
</evidence>
<protein>
    <recommendedName>
        <fullName evidence="2">Curli production assembly/transport component CsgF</fullName>
    </recommendedName>
</protein>
<evidence type="ECO:0000313" key="4">
    <source>
        <dbReference type="EMBL" id="GBF58187.1"/>
    </source>
</evidence>
<evidence type="ECO:0000256" key="2">
    <source>
        <dbReference type="ARBA" id="ARBA00014031"/>
    </source>
</evidence>
<dbReference type="Pfam" id="PF10614">
    <property type="entry name" value="CsgF"/>
    <property type="match status" value="1"/>
</dbReference>
<comment type="caution">
    <text evidence="4">The sequence shown here is derived from an EMBL/GenBank/DDBJ whole genome shotgun (WGS) entry which is preliminary data.</text>
</comment>
<organism evidence="4 5">
    <name type="scientific">Candidatus Phycosocius bacilliformis</name>
    <dbReference type="NCBI Taxonomy" id="1445552"/>
    <lineage>
        <taxon>Bacteria</taxon>
        <taxon>Pseudomonadati</taxon>
        <taxon>Pseudomonadota</taxon>
        <taxon>Alphaproteobacteria</taxon>
        <taxon>Caulobacterales</taxon>
        <taxon>Caulobacterales incertae sedis</taxon>
        <taxon>Candidatus Phycosocius</taxon>
    </lineage>
</organism>
<keyword evidence="3" id="KW-0732">Signal</keyword>
<dbReference type="InterPro" id="IPR018893">
    <property type="entry name" value="T8SS_CsgF"/>
</dbReference>
<evidence type="ECO:0000256" key="3">
    <source>
        <dbReference type="ARBA" id="ARBA00022729"/>
    </source>
</evidence>
<keyword evidence="5" id="KW-1185">Reference proteome</keyword>
<evidence type="ECO:0000313" key="5">
    <source>
        <dbReference type="Proteomes" id="UP000245086"/>
    </source>
</evidence>
<dbReference type="OrthoDB" id="1443407at2"/>
<name>A0A2P2EAT9_9PROT</name>
<dbReference type="EMBL" id="BFBR01000005">
    <property type="protein sequence ID" value="GBF58187.1"/>
    <property type="molecule type" value="Genomic_DNA"/>
</dbReference>
<accession>A0A2P2EAT9</accession>
<reference evidence="4 5" key="1">
    <citation type="journal article" date="2018" name="Genome Announc.">
        <title>Draft Genome Sequence of "Candidatus Phycosocius bacilliformis," an Alphaproteobacterial Ectosymbiont of the Hydrocarbon-Producing Green Alga Botryococcus braunii.</title>
        <authorList>
            <person name="Tanabe Y."/>
            <person name="Yamaguchi H."/>
            <person name="Watanabe M.M."/>
        </authorList>
    </citation>
    <scope>NUCLEOTIDE SEQUENCE [LARGE SCALE GENOMIC DNA]</scope>
    <source>
        <strain evidence="4 5">BOTRYCO-2</strain>
    </source>
</reference>
<sequence length="192" mass="20447">MAFFRRRPDGPAQIVHTCGTGFSQHRAEIGVDASGAALSPGGPHRPAQPHLAKKWLLITALTGVGLGLPGICAAQDLNYKPVNPTFGGNSFNSSHLLGVANAQNDYRDKRATSSNSQADAFARQLQSRLLSAVSSQIVDAIFGENPQERGKISLGGQTIEFVRDLVNVTITITNDQTGEVTTLVVPLFVEIQ</sequence>
<dbReference type="Proteomes" id="UP000245086">
    <property type="component" value="Unassembled WGS sequence"/>
</dbReference>
<comment type="function">
    <text evidence="1">May be involved in the biogenesis of curli organelles.</text>
</comment>